<gene>
    <name evidence="1" type="ORF">TM448A00336_0035</name>
</gene>
<dbReference type="AlphaFoldDB" id="A0A6H1ZE42"/>
<name>A0A6H1ZE42_9ZZZZ</name>
<protein>
    <submittedName>
        <fullName evidence="1">Uncharacterized protein</fullName>
    </submittedName>
</protein>
<organism evidence="1">
    <name type="scientific">viral metagenome</name>
    <dbReference type="NCBI Taxonomy" id="1070528"/>
    <lineage>
        <taxon>unclassified sequences</taxon>
        <taxon>metagenomes</taxon>
        <taxon>organismal metagenomes</taxon>
    </lineage>
</organism>
<reference evidence="1" key="1">
    <citation type="submission" date="2020-03" db="EMBL/GenBank/DDBJ databases">
        <title>The deep terrestrial virosphere.</title>
        <authorList>
            <person name="Holmfeldt K."/>
            <person name="Nilsson E."/>
            <person name="Simone D."/>
            <person name="Lopez-Fernandez M."/>
            <person name="Wu X."/>
            <person name="de Brujin I."/>
            <person name="Lundin D."/>
            <person name="Andersson A."/>
            <person name="Bertilsson S."/>
            <person name="Dopson M."/>
        </authorList>
    </citation>
    <scope>NUCLEOTIDE SEQUENCE</scope>
    <source>
        <strain evidence="1">TM448A00336</strain>
    </source>
</reference>
<accession>A0A6H1ZE42</accession>
<proteinExistence type="predicted"/>
<dbReference type="EMBL" id="MT144004">
    <property type="protein sequence ID" value="QJA46186.1"/>
    <property type="molecule type" value="Genomic_DNA"/>
</dbReference>
<sequence>MSITKSQMPTSHAQFITSGPFARNFVHDYNVKTYPFLHTMQNATGPADLATMSTGGTATEINSAEWGGVKLATTKAIGTMIPVPLDIDDDKAVDIRFLGYSSDAAGTVCHTTLYSHVEVDTDTIAVAATALDTVHTATTLALAHEAISSNWGQIAAATFAALSVAPPDSFLNIKTTVVLVTATIYVLTGMQIGYYRKSLA</sequence>
<evidence type="ECO:0000313" key="1">
    <source>
        <dbReference type="EMBL" id="QJA46186.1"/>
    </source>
</evidence>